<dbReference type="CDD" id="cd20551">
    <property type="entry name" value="CYCLIN_TFIIB_rpt1"/>
    <property type="match status" value="1"/>
</dbReference>
<evidence type="ECO:0000256" key="6">
    <source>
        <dbReference type="ARBA" id="ARBA00022771"/>
    </source>
</evidence>
<dbReference type="KEGG" id="dpx:DAPPUDRAFT_299541"/>
<dbReference type="GO" id="GO:0008270">
    <property type="term" value="F:zinc ion binding"/>
    <property type="evidence" value="ECO:0007669"/>
    <property type="project" value="UniProtKB-KW"/>
</dbReference>
<evidence type="ECO:0000256" key="2">
    <source>
        <dbReference type="ARBA" id="ARBA00010857"/>
    </source>
</evidence>
<dbReference type="InterPro" id="IPR013763">
    <property type="entry name" value="Cyclin-like_dom"/>
</dbReference>
<dbReference type="GO" id="GO:0005634">
    <property type="term" value="C:nucleus"/>
    <property type="evidence" value="ECO:0000318"/>
    <property type="project" value="GO_Central"/>
</dbReference>
<reference evidence="14 15" key="1">
    <citation type="journal article" date="2011" name="Science">
        <title>The ecoresponsive genome of Daphnia pulex.</title>
        <authorList>
            <person name="Colbourne J.K."/>
            <person name="Pfrender M.E."/>
            <person name="Gilbert D."/>
            <person name="Thomas W.K."/>
            <person name="Tucker A."/>
            <person name="Oakley T.H."/>
            <person name="Tokishita S."/>
            <person name="Aerts A."/>
            <person name="Arnold G.J."/>
            <person name="Basu M.K."/>
            <person name="Bauer D.J."/>
            <person name="Caceres C.E."/>
            <person name="Carmel L."/>
            <person name="Casola C."/>
            <person name="Choi J.H."/>
            <person name="Detter J.C."/>
            <person name="Dong Q."/>
            <person name="Dusheyko S."/>
            <person name="Eads B.D."/>
            <person name="Frohlich T."/>
            <person name="Geiler-Samerotte K.A."/>
            <person name="Gerlach D."/>
            <person name="Hatcher P."/>
            <person name="Jogdeo S."/>
            <person name="Krijgsveld J."/>
            <person name="Kriventseva E.V."/>
            <person name="Kultz D."/>
            <person name="Laforsch C."/>
            <person name="Lindquist E."/>
            <person name="Lopez J."/>
            <person name="Manak J.R."/>
            <person name="Muller J."/>
            <person name="Pangilinan J."/>
            <person name="Patwardhan R.P."/>
            <person name="Pitluck S."/>
            <person name="Pritham E.J."/>
            <person name="Rechtsteiner A."/>
            <person name="Rho M."/>
            <person name="Rogozin I.B."/>
            <person name="Sakarya O."/>
            <person name="Salamov A."/>
            <person name="Schaack S."/>
            <person name="Shapiro H."/>
            <person name="Shiga Y."/>
            <person name="Skalitzky C."/>
            <person name="Smith Z."/>
            <person name="Souvorov A."/>
            <person name="Sung W."/>
            <person name="Tang Z."/>
            <person name="Tsuchiya D."/>
            <person name="Tu H."/>
            <person name="Vos H."/>
            <person name="Wang M."/>
            <person name="Wolf Y.I."/>
            <person name="Yamagata H."/>
            <person name="Yamada T."/>
            <person name="Ye Y."/>
            <person name="Shaw J.R."/>
            <person name="Andrews J."/>
            <person name="Crease T.J."/>
            <person name="Tang H."/>
            <person name="Lucas S.M."/>
            <person name="Robertson H.M."/>
            <person name="Bork P."/>
            <person name="Koonin E.V."/>
            <person name="Zdobnov E.M."/>
            <person name="Grigoriev I.V."/>
            <person name="Lynch M."/>
            <person name="Boore J.L."/>
        </authorList>
    </citation>
    <scope>NUCLEOTIDE SEQUENCE [LARGE SCALE GENOMIC DNA]</scope>
</reference>
<gene>
    <name evidence="14" type="ORF">DAPPUDRAFT_299541</name>
</gene>
<evidence type="ECO:0000313" key="14">
    <source>
        <dbReference type="EMBL" id="EFX81073.1"/>
    </source>
</evidence>
<organism evidence="14 15">
    <name type="scientific">Daphnia pulex</name>
    <name type="common">Water flea</name>
    <dbReference type="NCBI Taxonomy" id="6669"/>
    <lineage>
        <taxon>Eukaryota</taxon>
        <taxon>Metazoa</taxon>
        <taxon>Ecdysozoa</taxon>
        <taxon>Arthropoda</taxon>
        <taxon>Crustacea</taxon>
        <taxon>Branchiopoda</taxon>
        <taxon>Diplostraca</taxon>
        <taxon>Cladocera</taxon>
        <taxon>Anomopoda</taxon>
        <taxon>Daphniidae</taxon>
        <taxon>Daphnia</taxon>
    </lineage>
</organism>
<evidence type="ECO:0000256" key="5">
    <source>
        <dbReference type="ARBA" id="ARBA00022737"/>
    </source>
</evidence>
<dbReference type="Gene3D" id="2.20.25.10">
    <property type="match status" value="1"/>
</dbReference>
<comment type="similarity">
    <text evidence="2">Belongs to the TFIIB family.</text>
</comment>
<sequence>MPLEGGFRIGICCPSHPHYPLIAHYDYRSSDQICPECGLVVEDRVDDVGSEWRTFSYEAGNVDPSQIGEEENTLLDGSNLTTMFGPSMSGGGSLLNESGGAVGRKKNRQTMSSSDQTLVSAYNEISNMAVNINLPRTVVDRANCLFKNVHDGKHLKGHSTKAIASTCLYIACRQEGVPRTFKEICALTKIDKKELGRCYKLIPKALETSVDVIPRITTSDFIPLQNLNLELNAMVQREALHIGLKAVELDVVPGRSPLSVAAAAIYMASLASEKKLTKKAIGDITGVADVTIRQLHELMYPRAAELFPPEFNLIISKLSQG</sequence>
<evidence type="ECO:0000256" key="8">
    <source>
        <dbReference type="ARBA" id="ARBA00023015"/>
    </source>
</evidence>
<dbReference type="Pfam" id="PF08271">
    <property type="entry name" value="Zn_Ribbon_TF"/>
    <property type="match status" value="1"/>
</dbReference>
<keyword evidence="4" id="KW-0479">Metal-binding</keyword>
<dbReference type="OrthoDB" id="25790at2759"/>
<dbReference type="eggNOG" id="KOG1597">
    <property type="taxonomic scope" value="Eukaryota"/>
</dbReference>
<keyword evidence="5" id="KW-0677">Repeat</keyword>
<dbReference type="InterPro" id="IPR023486">
    <property type="entry name" value="TFIIB_CS"/>
</dbReference>
<dbReference type="GO" id="GO:0051123">
    <property type="term" value="P:RNA polymerase II preinitiation complex assembly"/>
    <property type="evidence" value="ECO:0000318"/>
    <property type="project" value="GO_Central"/>
</dbReference>
<protein>
    <recommendedName>
        <fullName evidence="3">Transcription initiation factor IIB</fullName>
    </recommendedName>
    <alternativeName>
        <fullName evidence="11">General transcription factor TFIIB</fullName>
    </alternativeName>
</protein>
<dbReference type="Gene3D" id="1.10.472.10">
    <property type="entry name" value="Cyclin-like"/>
    <property type="match status" value="2"/>
</dbReference>
<dbReference type="HOGENOM" id="CLU_043736_1_1_1"/>
<dbReference type="GO" id="GO:0006352">
    <property type="term" value="P:DNA-templated transcription initiation"/>
    <property type="evidence" value="ECO:0000318"/>
    <property type="project" value="GO_Central"/>
</dbReference>
<dbReference type="SUPFAM" id="SSF47954">
    <property type="entry name" value="Cyclin-like"/>
    <property type="match status" value="2"/>
</dbReference>
<dbReference type="Pfam" id="PF00382">
    <property type="entry name" value="TFIIB"/>
    <property type="match status" value="2"/>
</dbReference>
<keyword evidence="9" id="KW-0804">Transcription</keyword>
<evidence type="ECO:0000259" key="13">
    <source>
        <dbReference type="SMART" id="SM00385"/>
    </source>
</evidence>
<dbReference type="InterPro" id="IPR036915">
    <property type="entry name" value="Cyclin-like_sf"/>
</dbReference>
<dbReference type="FunFam" id="1.10.472.10:FF:000019">
    <property type="entry name" value="transcription initiation factor IIB"/>
    <property type="match status" value="1"/>
</dbReference>
<dbReference type="PROSITE" id="PS00782">
    <property type="entry name" value="TFIIB"/>
    <property type="match status" value="1"/>
</dbReference>
<dbReference type="PANTHER" id="PTHR11618">
    <property type="entry name" value="TRANSCRIPTION INITIATION FACTOR IIB-RELATED"/>
    <property type="match status" value="1"/>
</dbReference>
<evidence type="ECO:0000313" key="15">
    <source>
        <dbReference type="Proteomes" id="UP000000305"/>
    </source>
</evidence>
<evidence type="ECO:0000256" key="4">
    <source>
        <dbReference type="ARBA" id="ARBA00022723"/>
    </source>
</evidence>
<dbReference type="GO" id="GO:0017025">
    <property type="term" value="F:TBP-class protein binding"/>
    <property type="evidence" value="ECO:0000318"/>
    <property type="project" value="GO_Central"/>
</dbReference>
<dbReference type="InterPro" id="IPR013150">
    <property type="entry name" value="TFIIB_cyclin"/>
</dbReference>
<evidence type="ECO:0000256" key="1">
    <source>
        <dbReference type="ARBA" id="ARBA00004123"/>
    </source>
</evidence>
<comment type="subcellular location">
    <subcellularLocation>
        <location evidence="1">Nucleus</location>
    </subcellularLocation>
</comment>
<keyword evidence="15" id="KW-1185">Reference proteome</keyword>
<comment type="function">
    <text evidence="12">General factor that plays a major role in the activation of eukaryotic genes transcribed by RNA polymerase II.</text>
</comment>
<evidence type="ECO:0000256" key="7">
    <source>
        <dbReference type="ARBA" id="ARBA00022833"/>
    </source>
</evidence>
<keyword evidence="8" id="KW-0805">Transcription regulation</keyword>
<evidence type="ECO:0000256" key="10">
    <source>
        <dbReference type="ARBA" id="ARBA00023242"/>
    </source>
</evidence>
<dbReference type="InterPro" id="IPR000812">
    <property type="entry name" value="TFIIB"/>
</dbReference>
<dbReference type="OMA" id="DCHRTTE"/>
<accession>E9GGS2</accession>
<dbReference type="GO" id="GO:0097550">
    <property type="term" value="C:transcription preinitiation complex"/>
    <property type="evidence" value="ECO:0000318"/>
    <property type="project" value="GO_Central"/>
</dbReference>
<keyword evidence="10" id="KW-0539">Nucleus</keyword>
<evidence type="ECO:0000256" key="3">
    <source>
        <dbReference type="ARBA" id="ARBA00013932"/>
    </source>
</evidence>
<dbReference type="InParanoid" id="E9GGS2"/>
<dbReference type="GO" id="GO:0001174">
    <property type="term" value="P:transcriptional start site selection at RNA polymerase II promoter"/>
    <property type="evidence" value="ECO:0000318"/>
    <property type="project" value="GO_Central"/>
</dbReference>
<dbReference type="STRING" id="6669.E9GGS2"/>
<dbReference type="FunFam" id="1.10.472.10:FF:000008">
    <property type="entry name" value="Transcription initiation factor IIB"/>
    <property type="match status" value="1"/>
</dbReference>
<feature type="domain" description="Cyclin-like" evidence="13">
    <location>
        <begin position="220"/>
        <end position="301"/>
    </location>
</feature>
<dbReference type="SMART" id="SM00385">
    <property type="entry name" value="CYCLIN"/>
    <property type="match status" value="2"/>
</dbReference>
<dbReference type="AlphaFoldDB" id="E9GGS2"/>
<dbReference type="SUPFAM" id="SSF57783">
    <property type="entry name" value="Zinc beta-ribbon"/>
    <property type="match status" value="1"/>
</dbReference>
<feature type="domain" description="Cyclin-like" evidence="13">
    <location>
        <begin position="123"/>
        <end position="204"/>
    </location>
</feature>
<dbReference type="InterPro" id="IPR013137">
    <property type="entry name" value="Znf_TFIIB"/>
</dbReference>
<proteinExistence type="inferred from homology"/>
<keyword evidence="7" id="KW-0862">Zinc</keyword>
<evidence type="ECO:0000256" key="12">
    <source>
        <dbReference type="ARBA" id="ARBA00056616"/>
    </source>
</evidence>
<name>E9GGS2_DAPPU</name>
<dbReference type="GO" id="GO:0016251">
    <property type="term" value="F:RNA polymerase II general transcription initiation factor activity"/>
    <property type="evidence" value="ECO:0000318"/>
    <property type="project" value="GO_Central"/>
</dbReference>
<keyword evidence="6" id="KW-0863">Zinc-finger</keyword>
<dbReference type="EMBL" id="GL732544">
    <property type="protein sequence ID" value="EFX81073.1"/>
    <property type="molecule type" value="Genomic_DNA"/>
</dbReference>
<dbReference type="PRINTS" id="PR00685">
    <property type="entry name" value="TIFACTORIIB"/>
</dbReference>
<dbReference type="Proteomes" id="UP000000305">
    <property type="component" value="Unassembled WGS sequence"/>
</dbReference>
<evidence type="ECO:0000256" key="11">
    <source>
        <dbReference type="ARBA" id="ARBA00031706"/>
    </source>
</evidence>
<dbReference type="PANTHER" id="PTHR11618:SF13">
    <property type="entry name" value="TRANSCRIPTION INITIATION FACTOR IIB"/>
    <property type="match status" value="1"/>
</dbReference>
<evidence type="ECO:0000256" key="9">
    <source>
        <dbReference type="ARBA" id="ARBA00023163"/>
    </source>
</evidence>